<keyword evidence="10" id="KW-1185">Reference proteome</keyword>
<evidence type="ECO:0000256" key="3">
    <source>
        <dbReference type="ARBA" id="ARBA00022692"/>
    </source>
</evidence>
<dbReference type="RefSeq" id="WP_018578374.1">
    <property type="nucleotide sequence ID" value="NZ_KB892434.1"/>
</dbReference>
<evidence type="ECO:0000256" key="4">
    <source>
        <dbReference type="ARBA" id="ARBA00022927"/>
    </source>
</evidence>
<sequence length="80" mass="9040">MSSGELLLTLVVALVVFGPSKLPMLATHLGQLIRKINQIKTKAALLWDEQLKELQLQENKRKAEEVDKKYHSESSKAEPK</sequence>
<keyword evidence="5" id="KW-1133">Transmembrane helix</keyword>
<dbReference type="GO" id="GO:0015031">
    <property type="term" value="P:protein transport"/>
    <property type="evidence" value="ECO:0007669"/>
    <property type="project" value="UniProtKB-KW"/>
</dbReference>
<dbReference type="PATRIC" id="fig|1122169.6.peg.2783"/>
<dbReference type="OrthoDB" id="5653976at2"/>
<dbReference type="GO" id="GO:0016020">
    <property type="term" value="C:membrane"/>
    <property type="evidence" value="ECO:0007669"/>
    <property type="project" value="UniProtKB-ARBA"/>
</dbReference>
<dbReference type="eggNOG" id="COG1826">
    <property type="taxonomic scope" value="Bacteria"/>
</dbReference>
<comment type="subcellular location">
    <subcellularLocation>
        <location evidence="1">Membrane</location>
        <topology evidence="1">Single-pass membrane protein</topology>
    </subcellularLocation>
</comment>
<evidence type="ECO:0000256" key="2">
    <source>
        <dbReference type="ARBA" id="ARBA00022448"/>
    </source>
</evidence>
<evidence type="ECO:0000256" key="5">
    <source>
        <dbReference type="ARBA" id="ARBA00022989"/>
    </source>
</evidence>
<gene>
    <name evidence="9" type="primary">tatB</name>
    <name evidence="9" type="ORF">Lsha_2428</name>
</gene>
<dbReference type="AlphaFoldDB" id="A0A0W0YLW8"/>
<evidence type="ECO:0000256" key="8">
    <source>
        <dbReference type="SAM" id="MobiDB-lite"/>
    </source>
</evidence>
<evidence type="ECO:0000256" key="7">
    <source>
        <dbReference type="ARBA" id="ARBA00023136"/>
    </source>
</evidence>
<dbReference type="EMBL" id="LNYW01000066">
    <property type="protein sequence ID" value="KTD57587.1"/>
    <property type="molecule type" value="Genomic_DNA"/>
</dbReference>
<reference evidence="9 10" key="1">
    <citation type="submission" date="2015-11" db="EMBL/GenBank/DDBJ databases">
        <title>Genomic analysis of 38 Legionella species identifies large and diverse effector repertoires.</title>
        <authorList>
            <person name="Burstein D."/>
            <person name="Amaro F."/>
            <person name="Zusman T."/>
            <person name="Lifshitz Z."/>
            <person name="Cohen O."/>
            <person name="Gilbert J.A."/>
            <person name="Pupko T."/>
            <person name="Shuman H.A."/>
            <person name="Segal G."/>
        </authorList>
    </citation>
    <scope>NUCLEOTIDE SEQUENCE [LARGE SCALE GENOMIC DNA]</scope>
    <source>
        <strain evidence="9 10">ATCC 49655</strain>
    </source>
</reference>
<dbReference type="Gene3D" id="1.20.5.3310">
    <property type="match status" value="1"/>
</dbReference>
<keyword evidence="3" id="KW-0812">Transmembrane</keyword>
<organism evidence="9 10">
    <name type="scientific">Legionella shakespearei DSM 23087</name>
    <dbReference type="NCBI Taxonomy" id="1122169"/>
    <lineage>
        <taxon>Bacteria</taxon>
        <taxon>Pseudomonadati</taxon>
        <taxon>Pseudomonadota</taxon>
        <taxon>Gammaproteobacteria</taxon>
        <taxon>Legionellales</taxon>
        <taxon>Legionellaceae</taxon>
        <taxon>Legionella</taxon>
    </lineage>
</organism>
<proteinExistence type="predicted"/>
<evidence type="ECO:0000313" key="10">
    <source>
        <dbReference type="Proteomes" id="UP000054600"/>
    </source>
</evidence>
<accession>A0A0W0YLW8</accession>
<evidence type="ECO:0000256" key="6">
    <source>
        <dbReference type="ARBA" id="ARBA00023010"/>
    </source>
</evidence>
<evidence type="ECO:0000256" key="1">
    <source>
        <dbReference type="ARBA" id="ARBA00004167"/>
    </source>
</evidence>
<comment type="caution">
    <text evidence="9">The sequence shown here is derived from an EMBL/GenBank/DDBJ whole genome shotgun (WGS) entry which is preliminary data.</text>
</comment>
<keyword evidence="7" id="KW-0472">Membrane</keyword>
<keyword evidence="6" id="KW-0811">Translocation</keyword>
<dbReference type="STRING" id="1122169.Lsha_2428"/>
<protein>
    <submittedName>
        <fullName evidence="9">TatB protein (Twin arginine translocation)</fullName>
    </submittedName>
</protein>
<dbReference type="InterPro" id="IPR003369">
    <property type="entry name" value="TatA/B/E"/>
</dbReference>
<dbReference type="Pfam" id="PF02416">
    <property type="entry name" value="TatA_B_E"/>
    <property type="match status" value="1"/>
</dbReference>
<dbReference type="Proteomes" id="UP000054600">
    <property type="component" value="Unassembled WGS sequence"/>
</dbReference>
<evidence type="ECO:0000313" key="9">
    <source>
        <dbReference type="EMBL" id="KTD57587.1"/>
    </source>
</evidence>
<feature type="region of interest" description="Disordered" evidence="8">
    <location>
        <begin position="58"/>
        <end position="80"/>
    </location>
</feature>
<keyword evidence="2" id="KW-0813">Transport</keyword>
<keyword evidence="4" id="KW-0653">Protein transport</keyword>
<name>A0A0W0YLW8_9GAMM</name>